<protein>
    <submittedName>
        <fullName evidence="1">Uncharacterized protein</fullName>
    </submittedName>
</protein>
<reference evidence="1" key="1">
    <citation type="submission" date="2021-08" db="EMBL/GenBank/DDBJ databases">
        <title>The first chromosome-level gecko genome reveals the dynamic sex chromosomes of Neotropical dwarf geckos (Sphaerodactylidae: Sphaerodactylus).</title>
        <authorList>
            <person name="Pinto B.J."/>
            <person name="Keating S.E."/>
            <person name="Gamble T."/>
        </authorList>
    </citation>
    <scope>NUCLEOTIDE SEQUENCE</scope>
    <source>
        <strain evidence="1">TG3544</strain>
    </source>
</reference>
<comment type="caution">
    <text evidence="1">The sequence shown here is derived from an EMBL/GenBank/DDBJ whole genome shotgun (WGS) entry which is preliminary data.</text>
</comment>
<keyword evidence="2" id="KW-1185">Reference proteome</keyword>
<name>A0ACB8FH84_9SAUR</name>
<evidence type="ECO:0000313" key="2">
    <source>
        <dbReference type="Proteomes" id="UP000827872"/>
    </source>
</evidence>
<sequence>MTSKRLRKILVFTLFLLSAAFYLFYKLTSIGLCIFCQTDNENISFRRASGRFLHLPHTDCNRNSPFLVILVASSADSHSDTRMAIRDTWGKEKLIDNKRVMTFFLLGITLNHDNQVAVAAESQKYKDIIQKDFIDSYYNLTLKTMMGIEWVYKFCPQSSFVMKTDSDMFVNPYYLMELLLKKNRTTRFFTGFLKLNDQPIRQISSKWYVSNHEFPGNKYPPFCSGTGYVFSIDVAYQVYNIAENIPFIKLEDVFIGLCLAKLDIIPEELHSEQMFFPEGLTFSACHFKKIVTSHFVKPHDLMVYWNALETSTDKECSGD</sequence>
<organism evidence="1 2">
    <name type="scientific">Sphaerodactylus townsendi</name>
    <dbReference type="NCBI Taxonomy" id="933632"/>
    <lineage>
        <taxon>Eukaryota</taxon>
        <taxon>Metazoa</taxon>
        <taxon>Chordata</taxon>
        <taxon>Craniata</taxon>
        <taxon>Vertebrata</taxon>
        <taxon>Euteleostomi</taxon>
        <taxon>Lepidosauria</taxon>
        <taxon>Squamata</taxon>
        <taxon>Bifurcata</taxon>
        <taxon>Gekkota</taxon>
        <taxon>Sphaerodactylidae</taxon>
        <taxon>Sphaerodactylus</taxon>
    </lineage>
</organism>
<dbReference type="EMBL" id="CM037617">
    <property type="protein sequence ID" value="KAH8004898.1"/>
    <property type="molecule type" value="Genomic_DNA"/>
</dbReference>
<evidence type="ECO:0000313" key="1">
    <source>
        <dbReference type="EMBL" id="KAH8004898.1"/>
    </source>
</evidence>
<dbReference type="Proteomes" id="UP000827872">
    <property type="component" value="Linkage Group LG04"/>
</dbReference>
<accession>A0ACB8FH84</accession>
<gene>
    <name evidence="1" type="ORF">K3G42_020818</name>
</gene>
<proteinExistence type="predicted"/>